<dbReference type="Pfam" id="PF15371">
    <property type="entry name" value="DUF4599"/>
    <property type="match status" value="1"/>
</dbReference>
<feature type="region of interest" description="Disordered" evidence="6">
    <location>
        <begin position="1199"/>
        <end position="1274"/>
    </location>
</feature>
<feature type="compositionally biased region" description="Basic and acidic residues" evidence="6">
    <location>
        <begin position="1102"/>
        <end position="1114"/>
    </location>
</feature>
<feature type="region of interest" description="Disordered" evidence="6">
    <location>
        <begin position="862"/>
        <end position="964"/>
    </location>
</feature>
<feature type="compositionally biased region" description="Low complexity" evidence="6">
    <location>
        <begin position="1205"/>
        <end position="1224"/>
    </location>
</feature>
<dbReference type="KEGG" id="dord:105996825"/>
<gene>
    <name evidence="10" type="primary">Spata31d1</name>
</gene>
<protein>
    <submittedName>
        <fullName evidence="10">Spermatogenesis-associated protein 31D1</fullName>
    </submittedName>
</protein>
<dbReference type="CTD" id="389763"/>
<feature type="compositionally biased region" description="Low complexity" evidence="6">
    <location>
        <begin position="149"/>
        <end position="161"/>
    </location>
</feature>
<name>A0A1S3GCG7_DIPOR</name>
<feature type="region of interest" description="Disordered" evidence="6">
    <location>
        <begin position="145"/>
        <end position="183"/>
    </location>
</feature>
<feature type="compositionally biased region" description="Basic and acidic residues" evidence="6">
    <location>
        <begin position="890"/>
        <end position="905"/>
    </location>
</feature>
<feature type="region of interest" description="Disordered" evidence="6">
    <location>
        <begin position="732"/>
        <end position="754"/>
    </location>
</feature>
<feature type="domain" description="SPATA31" evidence="7">
    <location>
        <begin position="381"/>
        <end position="733"/>
    </location>
</feature>
<proteinExistence type="inferred from homology"/>
<feature type="compositionally biased region" description="Polar residues" evidence="6">
    <location>
        <begin position="1235"/>
        <end position="1245"/>
    </location>
</feature>
<dbReference type="PANTHER" id="PTHR21859">
    <property type="entry name" value="ACROSOME-SPECIFIC PROTEIN"/>
    <property type="match status" value="1"/>
</dbReference>
<feature type="region of interest" description="Disordered" evidence="6">
    <location>
        <begin position="220"/>
        <end position="246"/>
    </location>
</feature>
<dbReference type="GO" id="GO:0016020">
    <property type="term" value="C:membrane"/>
    <property type="evidence" value="ECO:0007669"/>
    <property type="project" value="UniProtKB-SubCell"/>
</dbReference>
<feature type="region of interest" description="Disordered" evidence="6">
    <location>
        <begin position="1102"/>
        <end position="1182"/>
    </location>
</feature>
<reference evidence="10" key="1">
    <citation type="submission" date="2025-08" db="UniProtKB">
        <authorList>
            <consortium name="RefSeq"/>
        </authorList>
    </citation>
    <scope>IDENTIFICATION</scope>
    <source>
        <tissue evidence="10">Kidney</tissue>
    </source>
</reference>
<dbReference type="FunCoup" id="A0A1S3GCG7">
    <property type="interactions" value="67"/>
</dbReference>
<feature type="compositionally biased region" description="Polar residues" evidence="6">
    <location>
        <begin position="880"/>
        <end position="889"/>
    </location>
</feature>
<evidence type="ECO:0000256" key="3">
    <source>
        <dbReference type="ARBA" id="ARBA00022989"/>
    </source>
</evidence>
<keyword evidence="9" id="KW-1185">Reference proteome</keyword>
<evidence type="ECO:0000256" key="4">
    <source>
        <dbReference type="ARBA" id="ARBA00023136"/>
    </source>
</evidence>
<evidence type="ECO:0000256" key="2">
    <source>
        <dbReference type="ARBA" id="ARBA00022692"/>
    </source>
</evidence>
<feature type="compositionally biased region" description="Low complexity" evidence="6">
    <location>
        <begin position="683"/>
        <end position="700"/>
    </location>
</feature>
<keyword evidence="2" id="KW-0812">Transmembrane</keyword>
<evidence type="ECO:0000259" key="7">
    <source>
        <dbReference type="Pfam" id="PF14650"/>
    </source>
</evidence>
<comment type="subcellular location">
    <subcellularLocation>
        <location evidence="1">Membrane</location>
        <topology evidence="1">Single-pass membrane protein</topology>
    </subcellularLocation>
</comment>
<comment type="similarity">
    <text evidence="5">Belongs to the SPATA31 family.</text>
</comment>
<keyword evidence="4" id="KW-0472">Membrane</keyword>
<feature type="compositionally biased region" description="Polar residues" evidence="6">
    <location>
        <begin position="908"/>
        <end position="930"/>
    </location>
</feature>
<evidence type="ECO:0000256" key="6">
    <source>
        <dbReference type="SAM" id="MobiDB-lite"/>
    </source>
</evidence>
<dbReference type="RefSeq" id="XP_012886511.1">
    <property type="nucleotide sequence ID" value="XM_013031057.1"/>
</dbReference>
<accession>A0A1S3GCG7</accession>
<sequence length="1413" mass="156023">MAELWLTNPLKRRPQAHLSKCLGVAIPMSVLLVVENTITKTPDKEVHPTGWRSRREEAEEGRKLLSILKSPLNLQHDTTYFRQLLCPDPFCEVCNRTTAEVSHLLSQAYLKETACALSPLASTATMKKSSALTTALSAIPPEQSIQAPTSELSSSTFSVLSPNQDTPLKDLNSPSPLDDSGLSESISPLDIKFPVDPSPAEQLALAPHTQGKELVLQQNCPLSPVDSPDRLSTYDPKTRGTNSSSLTMSGFSCREPIVKNTHLSDLVECEARKDFLDLHSSEGSTGGIPATYSVEPCNLSFVKLDDLKFPETQIKKPEGFLMWKEKEKKPASFSNQDMLLNSVGKVLESVAEQQDLAVSLPFGSFNGKQGGLHKYMQAPGPNPYEDHSQQKSSTKYFWGLPSLHSESLSSTVSALSDYTLKLVCFNIISNVSTAHESPIIPNPKPLPLSEIQSQVLPENLPQYLPRAQAQLESPLLVLPASPIPQVRTCGVCFYGPQKEAQLLMPSEIRLLENNILQKKQESVWGLPSVVQRSREDFCPPAPKLPLVRQYSKANVTVSILPGDFPLTSGLRQKLEHHLQKRLIQHHWGLPHRIQESLSLINPRIEIPQSSESKRNQELSCISSLKCQSSKHPNFELSQLESSDEKSYEIPLQEEEMGKEQGHSPEIGSTDHLSSDSEGVPHTSSESDSESSPESYTGSVSKNNISTSLSQKQLKDALEKHWNKKFAEINEDQTAGSHHSNNMHLPSSEKFPSQMKQRTLEPLMGKDSSLNTSHDSSFHDSSKQNILADRIKFFHMKMMHGLLQKVQESIEIVNEKESTSQAYSNFKLSSPSNSISGVDSTFSVSQPFGENSDSEEKIRMTNSTSIVDCPDPAALPVSKEGQGSQRQSSPDMKHEHVDLPKTKDRNCPSLCQTQSVSNKASLKQPAASNNHGPKLRTRLPGAVSDPLSKRKISDKSVKQPQGKSTMLRNTMVSTEKSRERSKVEDLCNLQSQPSTTLKTSKCKSSLVTDVVTSKVETTLTTQSPFMGIPGPHGPEISALKYKLFDELKLKMESKKTGKAQGLQDDLPVKSDKLKDMILRTLNSSVTSGDTAVSHVLCAQLDKTKTSREEGQDDLHNGQGKNLPQGNKAMSHPTSKAGELGREDAVISVSQLTKRSHHPQNKTLKEMAGTKSSPLLSRKEQPPHENRFRNHMKQFFQWLSSGKNGKGQESSQGNNSSPSSSVQARSPGKGRAAFPGTTKNQKVTRNTGKVPIVKRGQRHGVDATCPQEPPLTPMKSGKTQQKAEMQTQTDCIQGQHVSYKASCSRMSCVNSRMQETVCPDQSYLEKNRQGTGWHGEPTNVVLFTEHRYPTAMAHREPGLHRGPICRHQVHRMPLAAPIIPNDSVLENVSLLKERIFIIPGDKSFLPQNNSFLFPQ</sequence>
<evidence type="ECO:0000313" key="9">
    <source>
        <dbReference type="Proteomes" id="UP000081671"/>
    </source>
</evidence>
<dbReference type="PANTHER" id="PTHR21859:SF12">
    <property type="entry name" value="SPERMATOGENESIS-ASSOCIATED PROTEIN 31D1"/>
    <property type="match status" value="1"/>
</dbReference>
<dbReference type="InterPro" id="IPR039509">
    <property type="entry name" value="SPATA31"/>
</dbReference>
<dbReference type="Pfam" id="PF14650">
    <property type="entry name" value="FAM75"/>
    <property type="match status" value="1"/>
</dbReference>
<evidence type="ECO:0000313" key="10">
    <source>
        <dbReference type="RefSeq" id="XP_012886511.1"/>
    </source>
</evidence>
<feature type="region of interest" description="Disordered" evidence="6">
    <location>
        <begin position="653"/>
        <end position="703"/>
    </location>
</feature>
<dbReference type="GeneID" id="105996825"/>
<dbReference type="InParanoid" id="A0A1S3GCG7"/>
<evidence type="ECO:0000259" key="8">
    <source>
        <dbReference type="Pfam" id="PF15371"/>
    </source>
</evidence>
<evidence type="ECO:0000256" key="5">
    <source>
        <dbReference type="ARBA" id="ARBA00035009"/>
    </source>
</evidence>
<organism evidence="9 10">
    <name type="scientific">Dipodomys ordii</name>
    <name type="common">Ord's kangaroo rat</name>
    <dbReference type="NCBI Taxonomy" id="10020"/>
    <lineage>
        <taxon>Eukaryota</taxon>
        <taxon>Metazoa</taxon>
        <taxon>Chordata</taxon>
        <taxon>Craniata</taxon>
        <taxon>Vertebrata</taxon>
        <taxon>Euteleostomi</taxon>
        <taxon>Mammalia</taxon>
        <taxon>Eutheria</taxon>
        <taxon>Euarchontoglires</taxon>
        <taxon>Glires</taxon>
        <taxon>Rodentia</taxon>
        <taxon>Castorimorpha</taxon>
        <taxon>Heteromyidae</taxon>
        <taxon>Dipodomyinae</taxon>
        <taxon>Dipodomys</taxon>
    </lineage>
</organism>
<dbReference type="Proteomes" id="UP000081671">
    <property type="component" value="Unplaced"/>
</dbReference>
<dbReference type="OrthoDB" id="9633439at2759"/>
<dbReference type="InterPro" id="IPR027970">
    <property type="entry name" value="SPATA31-like"/>
</dbReference>
<keyword evidence="3" id="KW-1133">Transmembrane helix</keyword>
<evidence type="ECO:0000256" key="1">
    <source>
        <dbReference type="ARBA" id="ARBA00004167"/>
    </source>
</evidence>
<feature type="compositionally biased region" description="Basic and acidic residues" evidence="6">
    <location>
        <begin position="946"/>
        <end position="956"/>
    </location>
</feature>
<feature type="domain" description="SPATA31-like" evidence="8">
    <location>
        <begin position="44"/>
        <end position="124"/>
    </location>
</feature>